<dbReference type="EMBL" id="JAJEQR010000024">
    <property type="protein sequence ID" value="MCC2231214.1"/>
    <property type="molecule type" value="Genomic_DNA"/>
</dbReference>
<dbReference type="Gene3D" id="3.40.50.300">
    <property type="entry name" value="P-loop containing nucleotide triphosphate hydrolases"/>
    <property type="match status" value="1"/>
</dbReference>
<dbReference type="InterPro" id="IPR052922">
    <property type="entry name" value="Cytidylate_Kinase-2"/>
</dbReference>
<sequence>MKITIIGYSGSGKSTLAQTIGQRKHIPVLHLDQVHWLPGWVERKEIEEERIVTEFLDRNSSWVIDGNYSGICYERRLSEANHIIFMNFNRFQCLFRAWKRFRKNAGKTRDSMAPGCPERFDAEFVKWILHDGRSKKHKANYNRIAKEYSDKVILIKNQRQLTAYIQFLGPL</sequence>
<dbReference type="InterPro" id="IPR027417">
    <property type="entry name" value="P-loop_NTPase"/>
</dbReference>
<dbReference type="RefSeq" id="WP_308453737.1">
    <property type="nucleotide sequence ID" value="NZ_JAJEQR010000024.1"/>
</dbReference>
<dbReference type="NCBIfam" id="NF005576">
    <property type="entry name" value="PRK07261.1"/>
    <property type="match status" value="1"/>
</dbReference>
<reference evidence="1" key="1">
    <citation type="submission" date="2021-10" db="EMBL/GenBank/DDBJ databases">
        <title>Anaerobic single-cell dispensing facilitates the cultivation of human gut bacteria.</title>
        <authorList>
            <person name="Afrizal A."/>
        </authorList>
    </citation>
    <scope>NUCLEOTIDE SEQUENCE</scope>
    <source>
        <strain evidence="1">CLA-AA-H215</strain>
    </source>
</reference>
<dbReference type="PANTHER" id="PTHR37816:SF3">
    <property type="entry name" value="MODULATES DNA TOPOLOGY"/>
    <property type="match status" value="1"/>
</dbReference>
<dbReference type="PANTHER" id="PTHR37816">
    <property type="entry name" value="YALI0E33011P"/>
    <property type="match status" value="1"/>
</dbReference>
<keyword evidence="2" id="KW-1185">Reference proteome</keyword>
<proteinExistence type="predicted"/>
<gene>
    <name evidence="1" type="ORF">LKD81_09445</name>
</gene>
<dbReference type="SUPFAM" id="SSF52540">
    <property type="entry name" value="P-loop containing nucleoside triphosphate hydrolases"/>
    <property type="match status" value="1"/>
</dbReference>
<organism evidence="1 2">
    <name type="scientific">Hominifimenecus microfluidus</name>
    <dbReference type="NCBI Taxonomy" id="2885348"/>
    <lineage>
        <taxon>Bacteria</taxon>
        <taxon>Bacillati</taxon>
        <taxon>Bacillota</taxon>
        <taxon>Clostridia</taxon>
        <taxon>Lachnospirales</taxon>
        <taxon>Lachnospiraceae</taxon>
        <taxon>Hominifimenecus</taxon>
    </lineage>
</organism>
<evidence type="ECO:0000313" key="1">
    <source>
        <dbReference type="EMBL" id="MCC2231214.1"/>
    </source>
</evidence>
<protein>
    <submittedName>
        <fullName evidence="1">DNA topology modulation protein</fullName>
    </submittedName>
</protein>
<comment type="caution">
    <text evidence="1">The sequence shown here is derived from an EMBL/GenBank/DDBJ whole genome shotgun (WGS) entry which is preliminary data.</text>
</comment>
<dbReference type="Proteomes" id="UP001198182">
    <property type="component" value="Unassembled WGS sequence"/>
</dbReference>
<dbReference type="AlphaFoldDB" id="A0AAE3EAS0"/>
<accession>A0AAE3EAS0</accession>
<evidence type="ECO:0000313" key="2">
    <source>
        <dbReference type="Proteomes" id="UP001198182"/>
    </source>
</evidence>
<name>A0AAE3EAS0_9FIRM</name>